<keyword evidence="7" id="KW-0371">Homeobox</keyword>
<name>A0A6J1G133_CUCMO</name>
<proteinExistence type="predicted"/>
<evidence type="ECO:0000256" key="3">
    <source>
        <dbReference type="SAM" id="MobiDB-lite"/>
    </source>
</evidence>
<reference evidence="7" key="1">
    <citation type="submission" date="2025-08" db="UniProtKB">
        <authorList>
            <consortium name="RefSeq"/>
        </authorList>
    </citation>
    <scope>IDENTIFICATION</scope>
    <source>
        <tissue evidence="7">Young leaves</tissue>
    </source>
</reference>
<dbReference type="Proteomes" id="UP000504609">
    <property type="component" value="Unplaced"/>
</dbReference>
<sequence length="151" mass="16806">MDSGNHSTDQPLRVQLQLKHEEEDDGVDGDTLRRRISSHPLYGLLLETHLNCLKVGGIGELDRGYLAMDLMEHRENEIRCLNTLNQSELDRFMESYCYALSKLKEAMEESQLKSMAFINSMNSQLRELTATGAAAKKPTAASSSAATSDAK</sequence>
<evidence type="ECO:0000259" key="4">
    <source>
        <dbReference type="SMART" id="SM01255"/>
    </source>
</evidence>
<feature type="domain" description="KNOX1" evidence="4">
    <location>
        <begin position="30"/>
        <end position="75"/>
    </location>
</feature>
<evidence type="ECO:0000256" key="2">
    <source>
        <dbReference type="ARBA" id="ARBA00023242"/>
    </source>
</evidence>
<dbReference type="RefSeq" id="XP_022945492.1">
    <property type="nucleotide sequence ID" value="XM_023089724.1"/>
</dbReference>
<keyword evidence="7" id="KW-0238">DNA-binding</keyword>
<dbReference type="GO" id="GO:0003677">
    <property type="term" value="F:DNA binding"/>
    <property type="evidence" value="ECO:0007669"/>
    <property type="project" value="UniProtKB-KW"/>
</dbReference>
<dbReference type="PANTHER" id="PTHR48452:SF1">
    <property type="entry name" value="FUSED COMPOUND LEAF 1"/>
    <property type="match status" value="1"/>
</dbReference>
<organism evidence="6 7">
    <name type="scientific">Cucurbita moschata</name>
    <name type="common">Winter crookneck squash</name>
    <name type="synonym">Cucurbita pepo var. moschata</name>
    <dbReference type="NCBI Taxonomy" id="3662"/>
    <lineage>
        <taxon>Eukaryota</taxon>
        <taxon>Viridiplantae</taxon>
        <taxon>Streptophyta</taxon>
        <taxon>Embryophyta</taxon>
        <taxon>Tracheophyta</taxon>
        <taxon>Spermatophyta</taxon>
        <taxon>Magnoliopsida</taxon>
        <taxon>eudicotyledons</taxon>
        <taxon>Gunneridae</taxon>
        <taxon>Pentapetalae</taxon>
        <taxon>rosids</taxon>
        <taxon>fabids</taxon>
        <taxon>Cucurbitales</taxon>
        <taxon>Cucurbitaceae</taxon>
        <taxon>Cucurbiteae</taxon>
        <taxon>Cucurbita</taxon>
    </lineage>
</organism>
<dbReference type="InterPro" id="IPR005541">
    <property type="entry name" value="KNOX2"/>
</dbReference>
<feature type="domain" description="KNOX2" evidence="5">
    <location>
        <begin position="79"/>
        <end position="130"/>
    </location>
</feature>
<feature type="region of interest" description="Disordered" evidence="3">
    <location>
        <begin position="129"/>
        <end position="151"/>
    </location>
</feature>
<keyword evidence="2" id="KW-0539">Nucleus</keyword>
<evidence type="ECO:0000256" key="1">
    <source>
        <dbReference type="ARBA" id="ARBA00004123"/>
    </source>
</evidence>
<dbReference type="KEGG" id="cmos:111449708"/>
<dbReference type="Pfam" id="PF03791">
    <property type="entry name" value="KNOX2"/>
    <property type="match status" value="1"/>
</dbReference>
<evidence type="ECO:0000313" key="7">
    <source>
        <dbReference type="RefSeq" id="XP_022945492.1"/>
    </source>
</evidence>
<evidence type="ECO:0000313" key="6">
    <source>
        <dbReference type="Proteomes" id="UP000504609"/>
    </source>
</evidence>
<protein>
    <submittedName>
        <fullName evidence="7">Homeobox protein KNOX3</fullName>
    </submittedName>
</protein>
<dbReference type="GO" id="GO:0005634">
    <property type="term" value="C:nucleus"/>
    <property type="evidence" value="ECO:0007669"/>
    <property type="project" value="UniProtKB-SubCell"/>
</dbReference>
<dbReference type="AlphaFoldDB" id="A0A6J1G133"/>
<dbReference type="SMART" id="SM01256">
    <property type="entry name" value="KNOX2"/>
    <property type="match status" value="1"/>
</dbReference>
<dbReference type="PANTHER" id="PTHR48452">
    <property type="entry name" value="FUSED COMPOUND LEAF 1"/>
    <property type="match status" value="1"/>
</dbReference>
<gene>
    <name evidence="7" type="primary">LOC111449708</name>
</gene>
<dbReference type="GeneID" id="111449708"/>
<keyword evidence="6" id="KW-1185">Reference proteome</keyword>
<accession>A0A6J1G133</accession>
<dbReference type="SMART" id="SM01255">
    <property type="entry name" value="KNOX1"/>
    <property type="match status" value="1"/>
</dbReference>
<dbReference type="InterPro" id="IPR005540">
    <property type="entry name" value="KNOX1"/>
</dbReference>
<evidence type="ECO:0000259" key="5">
    <source>
        <dbReference type="SMART" id="SM01256"/>
    </source>
</evidence>
<dbReference type="Pfam" id="PF03790">
    <property type="entry name" value="KNOX1"/>
    <property type="match status" value="1"/>
</dbReference>
<comment type="subcellular location">
    <subcellularLocation>
        <location evidence="1">Nucleus</location>
    </subcellularLocation>
</comment>